<proteinExistence type="predicted"/>
<name>A0AAV0XBI2_9HEMI</name>
<gene>
    <name evidence="1" type="ORF">MEUPH1_LOCUS20540</name>
</gene>
<sequence>MISVRPGQHSNRVPVNIGNKMLVTRRRYHARHGLRRVRPMSHSAATIRRVAAPSSPVVLRVTPCRACASVFAGVNAHRMNSEERVSRDGFPR</sequence>
<comment type="caution">
    <text evidence="1">The sequence shown here is derived from an EMBL/GenBank/DDBJ whole genome shotgun (WGS) entry which is preliminary data.</text>
</comment>
<protein>
    <submittedName>
        <fullName evidence="1">Uncharacterized protein</fullName>
    </submittedName>
</protein>
<keyword evidence="2" id="KW-1185">Reference proteome</keyword>
<reference evidence="1 2" key="1">
    <citation type="submission" date="2023-01" db="EMBL/GenBank/DDBJ databases">
        <authorList>
            <person name="Whitehead M."/>
        </authorList>
    </citation>
    <scope>NUCLEOTIDE SEQUENCE [LARGE SCALE GENOMIC DNA]</scope>
</reference>
<organism evidence="1 2">
    <name type="scientific">Macrosiphum euphorbiae</name>
    <name type="common">potato aphid</name>
    <dbReference type="NCBI Taxonomy" id="13131"/>
    <lineage>
        <taxon>Eukaryota</taxon>
        <taxon>Metazoa</taxon>
        <taxon>Ecdysozoa</taxon>
        <taxon>Arthropoda</taxon>
        <taxon>Hexapoda</taxon>
        <taxon>Insecta</taxon>
        <taxon>Pterygota</taxon>
        <taxon>Neoptera</taxon>
        <taxon>Paraneoptera</taxon>
        <taxon>Hemiptera</taxon>
        <taxon>Sternorrhyncha</taxon>
        <taxon>Aphidomorpha</taxon>
        <taxon>Aphidoidea</taxon>
        <taxon>Aphididae</taxon>
        <taxon>Macrosiphini</taxon>
        <taxon>Macrosiphum</taxon>
    </lineage>
</organism>
<accession>A0AAV0XBI2</accession>
<dbReference type="EMBL" id="CARXXK010000004">
    <property type="protein sequence ID" value="CAI6365884.1"/>
    <property type="molecule type" value="Genomic_DNA"/>
</dbReference>
<evidence type="ECO:0000313" key="1">
    <source>
        <dbReference type="EMBL" id="CAI6365884.1"/>
    </source>
</evidence>
<dbReference type="Proteomes" id="UP001160148">
    <property type="component" value="Unassembled WGS sequence"/>
</dbReference>
<dbReference type="AlphaFoldDB" id="A0AAV0XBI2"/>
<evidence type="ECO:0000313" key="2">
    <source>
        <dbReference type="Proteomes" id="UP001160148"/>
    </source>
</evidence>